<protein>
    <submittedName>
        <fullName evidence="5">Biofilm PGA synthesis lipoprotein PgaB</fullName>
    </submittedName>
</protein>
<dbReference type="InterPro" id="IPR051398">
    <property type="entry name" value="Polysacch_Deacetylase"/>
</dbReference>
<organism evidence="5 6">
    <name type="scientific">Desulfofundulus australicus DSM 11792</name>
    <dbReference type="NCBI Taxonomy" id="1121425"/>
    <lineage>
        <taxon>Bacteria</taxon>
        <taxon>Bacillati</taxon>
        <taxon>Bacillota</taxon>
        <taxon>Clostridia</taxon>
        <taxon>Eubacteriales</taxon>
        <taxon>Peptococcaceae</taxon>
        <taxon>Desulfofundulus</taxon>
    </lineage>
</organism>
<keyword evidence="3" id="KW-0472">Membrane</keyword>
<gene>
    <name evidence="5" type="ORF">SAMN02745218_02185</name>
</gene>
<dbReference type="GO" id="GO:0005975">
    <property type="term" value="P:carbohydrate metabolic process"/>
    <property type="evidence" value="ECO:0007669"/>
    <property type="project" value="InterPro"/>
</dbReference>
<dbReference type="RefSeq" id="WP_073166168.1">
    <property type="nucleotide sequence ID" value="NZ_FQUW01000028.1"/>
</dbReference>
<feature type="domain" description="NodB homology" evidence="4">
    <location>
        <begin position="100"/>
        <end position="350"/>
    </location>
</feature>
<keyword evidence="3" id="KW-1133">Transmembrane helix</keyword>
<feature type="transmembrane region" description="Helical" evidence="3">
    <location>
        <begin position="6"/>
        <end position="25"/>
    </location>
</feature>
<name>A0A1M5BFG0_9FIRM</name>
<dbReference type="InterPro" id="IPR002509">
    <property type="entry name" value="NODB_dom"/>
</dbReference>
<evidence type="ECO:0000256" key="3">
    <source>
        <dbReference type="SAM" id="Phobius"/>
    </source>
</evidence>
<dbReference type="PANTHER" id="PTHR34216:SF3">
    <property type="entry name" value="POLY-BETA-1,6-N-ACETYL-D-GLUCOSAMINE N-DEACETYLASE"/>
    <property type="match status" value="1"/>
</dbReference>
<keyword evidence="3" id="KW-0812">Transmembrane</keyword>
<evidence type="ECO:0000256" key="2">
    <source>
        <dbReference type="ARBA" id="ARBA00022729"/>
    </source>
</evidence>
<dbReference type="Pfam" id="PF01522">
    <property type="entry name" value="Polysacc_deac_1"/>
    <property type="match status" value="1"/>
</dbReference>
<dbReference type="GO" id="GO:0016810">
    <property type="term" value="F:hydrolase activity, acting on carbon-nitrogen (but not peptide) bonds"/>
    <property type="evidence" value="ECO:0007669"/>
    <property type="project" value="InterPro"/>
</dbReference>
<accession>A0A1M5BFG0</accession>
<dbReference type="EMBL" id="FQUW01000028">
    <property type="protein sequence ID" value="SHF41261.1"/>
    <property type="molecule type" value="Genomic_DNA"/>
</dbReference>
<reference evidence="6" key="1">
    <citation type="submission" date="2016-11" db="EMBL/GenBank/DDBJ databases">
        <authorList>
            <person name="Varghese N."/>
            <person name="Submissions S."/>
        </authorList>
    </citation>
    <scope>NUCLEOTIDE SEQUENCE [LARGE SCALE GENOMIC DNA]</scope>
    <source>
        <strain evidence="6">DSM 11792</strain>
    </source>
</reference>
<keyword evidence="2" id="KW-0732">Signal</keyword>
<sequence length="350" mass="40035">MNITGLAGIIKTILLLLFIPELYFYPVPAHREAAFIHPGYENRVAVLMYHHISNTEHGPAVITPRLFRAQLDILKKEGYHVISSERLARFLSGKDTVPPRAVVITFDDGYESFYTCAYPELKKRNMQATCFVIVKSIENTKATGNKNKLASRPAWKQIPKVTWAQMREMQAHGMSFYPHSYDSHYLARVSPGVPASRHMKPALAGPIWLDKQNRRETQAEYEARVKEDLLKAKEVMEINLGRPVDQLCWPYGVDSPAALRIARSLGYKYFYYTGRGINDSCIRDGRIRRINAGNPHVTPEVLVRQIEKFSLLDEVQQNCRPFIPLDPVIMEPFFVTLDYYLSPGPEIQPL</sequence>
<dbReference type="InterPro" id="IPR011330">
    <property type="entry name" value="Glyco_hydro/deAcase_b/a-brl"/>
</dbReference>
<dbReference type="GO" id="GO:0005576">
    <property type="term" value="C:extracellular region"/>
    <property type="evidence" value="ECO:0007669"/>
    <property type="project" value="UniProtKB-SubCell"/>
</dbReference>
<dbReference type="Gene3D" id="3.20.20.370">
    <property type="entry name" value="Glycoside hydrolase/deacetylase"/>
    <property type="match status" value="1"/>
</dbReference>
<dbReference type="PROSITE" id="PS51677">
    <property type="entry name" value="NODB"/>
    <property type="match status" value="1"/>
</dbReference>
<evidence type="ECO:0000259" key="4">
    <source>
        <dbReference type="PROSITE" id="PS51677"/>
    </source>
</evidence>
<comment type="subcellular location">
    <subcellularLocation>
        <location evidence="1">Secreted</location>
    </subcellularLocation>
</comment>
<dbReference type="SUPFAM" id="SSF88713">
    <property type="entry name" value="Glycoside hydrolase/deacetylase"/>
    <property type="match status" value="1"/>
</dbReference>
<keyword evidence="6" id="KW-1185">Reference proteome</keyword>
<evidence type="ECO:0000313" key="6">
    <source>
        <dbReference type="Proteomes" id="UP000184196"/>
    </source>
</evidence>
<dbReference type="Proteomes" id="UP000184196">
    <property type="component" value="Unassembled WGS sequence"/>
</dbReference>
<dbReference type="AlphaFoldDB" id="A0A1M5BFG0"/>
<dbReference type="PANTHER" id="PTHR34216">
    <property type="match status" value="1"/>
</dbReference>
<proteinExistence type="predicted"/>
<evidence type="ECO:0000256" key="1">
    <source>
        <dbReference type="ARBA" id="ARBA00004613"/>
    </source>
</evidence>
<keyword evidence="5" id="KW-0449">Lipoprotein</keyword>
<dbReference type="CDD" id="cd10969">
    <property type="entry name" value="CE4_Ecf1_like_5s"/>
    <property type="match status" value="1"/>
</dbReference>
<evidence type="ECO:0000313" key="5">
    <source>
        <dbReference type="EMBL" id="SHF41261.1"/>
    </source>
</evidence>